<dbReference type="InterPro" id="IPR008909">
    <property type="entry name" value="DALR_anticod-bd"/>
</dbReference>
<gene>
    <name evidence="4" type="ORF">DXF87_25755</name>
</gene>
<organism evidence="4 5">
    <name type="scientific">Enterobacter roggenkampii</name>
    <dbReference type="NCBI Taxonomy" id="1812935"/>
    <lineage>
        <taxon>Bacteria</taxon>
        <taxon>Pseudomonadati</taxon>
        <taxon>Pseudomonadota</taxon>
        <taxon>Gammaproteobacteria</taxon>
        <taxon>Enterobacterales</taxon>
        <taxon>Enterobacteriaceae</taxon>
        <taxon>Enterobacter</taxon>
        <taxon>Enterobacter cloacae complex</taxon>
    </lineage>
</organism>
<dbReference type="RefSeq" id="WP_276310582.1">
    <property type="nucleotide sequence ID" value="NZ_QRBW01000246.1"/>
</dbReference>
<evidence type="ECO:0000256" key="2">
    <source>
        <dbReference type="ARBA" id="ARBA00031650"/>
    </source>
</evidence>
<evidence type="ECO:0000313" key="5">
    <source>
        <dbReference type="Proteomes" id="UP000255291"/>
    </source>
</evidence>
<feature type="domain" description="DALR anticodon binding" evidence="3">
    <location>
        <begin position="3"/>
        <end position="90"/>
    </location>
</feature>
<keyword evidence="4" id="KW-0436">Ligase</keyword>
<reference evidence="4 5" key="1">
    <citation type="submission" date="2018-07" db="EMBL/GenBank/DDBJ databases">
        <title>The use of a cohorting ward and systematic surveillance cultures for the control of a Klebsiella pneumoniae carbapenemase (KPC)-producing Enterobacteriaceae outbreak.</title>
        <authorList>
            <person name="Doi Y."/>
        </authorList>
    </citation>
    <scope>NUCLEOTIDE SEQUENCE [LARGE SCALE GENOMIC DNA]</scope>
    <source>
        <strain evidence="4 5">1-RC-17-04017</strain>
    </source>
</reference>
<evidence type="ECO:0000256" key="1">
    <source>
        <dbReference type="ARBA" id="ARBA00022032"/>
    </source>
</evidence>
<protein>
    <recommendedName>
        <fullName evidence="1">Glycine--tRNA ligase beta subunit</fullName>
    </recommendedName>
    <alternativeName>
        <fullName evidence="2">Glycyl-tRNA synthetase beta subunit</fullName>
    </alternativeName>
</protein>
<dbReference type="EMBL" id="QRBW01000246">
    <property type="protein sequence ID" value="RDT53539.1"/>
    <property type="molecule type" value="Genomic_DNA"/>
</dbReference>
<evidence type="ECO:0000259" key="3">
    <source>
        <dbReference type="Pfam" id="PF05746"/>
    </source>
</evidence>
<dbReference type="InterPro" id="IPR006194">
    <property type="entry name" value="Gly-tRNA-synth_heterodimer"/>
</dbReference>
<proteinExistence type="predicted"/>
<dbReference type="Pfam" id="PF05746">
    <property type="entry name" value="DALR_1"/>
    <property type="match status" value="1"/>
</dbReference>
<feature type="non-terminal residue" evidence="4">
    <location>
        <position position="91"/>
    </location>
</feature>
<dbReference type="PROSITE" id="PS50861">
    <property type="entry name" value="AA_TRNA_LIGASE_II_GLYAB"/>
    <property type="match status" value="1"/>
</dbReference>
<sequence length="91" mass="9957">EKKDGSSISGKVDQTILVKGEEKDLHRAIEAASALAHKALAEEDFEAAMRAIAKLRAPVDSFLDNVTVNDPDPSMRVNSLRLLNRIREAMA</sequence>
<dbReference type="Proteomes" id="UP000255291">
    <property type="component" value="Unassembled WGS sequence"/>
</dbReference>
<dbReference type="AlphaFoldDB" id="A0ABD7GNZ5"/>
<feature type="non-terminal residue" evidence="4">
    <location>
        <position position="1"/>
    </location>
</feature>
<accession>A0ABD7GNZ5</accession>
<name>A0ABD7GNZ5_9ENTR</name>
<evidence type="ECO:0000313" key="4">
    <source>
        <dbReference type="EMBL" id="RDT53539.1"/>
    </source>
</evidence>
<dbReference type="GO" id="GO:0016874">
    <property type="term" value="F:ligase activity"/>
    <property type="evidence" value="ECO:0007669"/>
    <property type="project" value="UniProtKB-KW"/>
</dbReference>
<comment type="caution">
    <text evidence="4">The sequence shown here is derived from an EMBL/GenBank/DDBJ whole genome shotgun (WGS) entry which is preliminary data.</text>
</comment>